<feature type="transmembrane region" description="Helical" evidence="2">
    <location>
        <begin position="213"/>
        <end position="238"/>
    </location>
</feature>
<dbReference type="Pfam" id="PF23180">
    <property type="entry name" value="ALE2_N"/>
    <property type="match status" value="1"/>
</dbReference>
<dbReference type="SUPFAM" id="SSF50630">
    <property type="entry name" value="Acid proteases"/>
    <property type="match status" value="1"/>
</dbReference>
<dbReference type="PROSITE" id="PS51767">
    <property type="entry name" value="PEPTIDASE_A1"/>
    <property type="match status" value="1"/>
</dbReference>
<feature type="domain" description="Peptidase A1" evidence="3">
    <location>
        <begin position="1"/>
        <end position="52"/>
    </location>
</feature>
<dbReference type="Proteomes" id="UP001189624">
    <property type="component" value="Chromosome 7"/>
</dbReference>
<protein>
    <recommendedName>
        <fullName evidence="3">Peptidase A1 domain-containing protein</fullName>
    </recommendedName>
</protein>
<organism evidence="4 5">
    <name type="scientific">Sphenostylis stenocarpa</name>
    <dbReference type="NCBI Taxonomy" id="92480"/>
    <lineage>
        <taxon>Eukaryota</taxon>
        <taxon>Viridiplantae</taxon>
        <taxon>Streptophyta</taxon>
        <taxon>Embryophyta</taxon>
        <taxon>Tracheophyta</taxon>
        <taxon>Spermatophyta</taxon>
        <taxon>Magnoliopsida</taxon>
        <taxon>eudicotyledons</taxon>
        <taxon>Gunneridae</taxon>
        <taxon>Pentapetalae</taxon>
        <taxon>rosids</taxon>
        <taxon>fabids</taxon>
        <taxon>Fabales</taxon>
        <taxon>Fabaceae</taxon>
        <taxon>Papilionoideae</taxon>
        <taxon>50 kb inversion clade</taxon>
        <taxon>NPAAA clade</taxon>
        <taxon>indigoferoid/millettioid clade</taxon>
        <taxon>Phaseoleae</taxon>
        <taxon>Sphenostylis</taxon>
    </lineage>
</organism>
<evidence type="ECO:0000313" key="5">
    <source>
        <dbReference type="Proteomes" id="UP001189624"/>
    </source>
</evidence>
<gene>
    <name evidence="4" type="ORF">AYBTSS11_LOCUS21507</name>
</gene>
<evidence type="ECO:0000256" key="1">
    <source>
        <dbReference type="SAM" id="MobiDB-lite"/>
    </source>
</evidence>
<sequence>MGPFFMKHSKVRGAYCLGVFQNGKDPTTLLGGIIVRNTLVMYDREQEKIGFWKTNCAELWERLQESIAPSLPPNSEASYPTEALEPSVAPSLSQNNSPPGELKIAQITMLISFNISYVDMKPHITELAGLFAHGLDINTSQVHLLNFTSTGNDSLSKWVITPKPYAHYISNTTATNIISRLAEHRIQLPDSFGNYKLIDWSVEPPSKNWWQQYFWVVGLAILVALLVGLSILGTFLIWRKRQQNLHSYKPVDASVPEQELQPL</sequence>
<dbReference type="AlphaFoldDB" id="A0AA86VZQ0"/>
<accession>A0AA86VZQ0</accession>
<dbReference type="InterPro" id="IPR021109">
    <property type="entry name" value="Peptidase_aspartic_dom_sf"/>
</dbReference>
<dbReference type="InterPro" id="IPR057597">
    <property type="entry name" value="ALE2_N"/>
</dbReference>
<evidence type="ECO:0000259" key="3">
    <source>
        <dbReference type="PROSITE" id="PS51767"/>
    </source>
</evidence>
<dbReference type="InterPro" id="IPR033121">
    <property type="entry name" value="PEPTIDASE_A1"/>
</dbReference>
<keyword evidence="2" id="KW-0812">Transmembrane</keyword>
<reference evidence="4" key="1">
    <citation type="submission" date="2023-10" db="EMBL/GenBank/DDBJ databases">
        <authorList>
            <person name="Domelevo Entfellner J.-B."/>
        </authorList>
    </citation>
    <scope>NUCLEOTIDE SEQUENCE</scope>
</reference>
<dbReference type="Gene3D" id="2.40.70.10">
    <property type="entry name" value="Acid Proteases"/>
    <property type="match status" value="1"/>
</dbReference>
<dbReference type="Gramene" id="rna-AYBTSS11_LOCUS21507">
    <property type="protein sequence ID" value="CAJ1968053.1"/>
    <property type="gene ID" value="gene-AYBTSS11_LOCUS21507"/>
</dbReference>
<keyword evidence="2" id="KW-1133">Transmembrane helix</keyword>
<evidence type="ECO:0000313" key="4">
    <source>
        <dbReference type="EMBL" id="CAJ1968053.1"/>
    </source>
</evidence>
<keyword evidence="2" id="KW-0472">Membrane</keyword>
<proteinExistence type="predicted"/>
<dbReference type="EMBL" id="OY731404">
    <property type="protein sequence ID" value="CAJ1968053.1"/>
    <property type="molecule type" value="Genomic_DNA"/>
</dbReference>
<keyword evidence="5" id="KW-1185">Reference proteome</keyword>
<name>A0AA86VZQ0_9FABA</name>
<feature type="region of interest" description="Disordered" evidence="1">
    <location>
        <begin position="71"/>
        <end position="96"/>
    </location>
</feature>
<evidence type="ECO:0000256" key="2">
    <source>
        <dbReference type="SAM" id="Phobius"/>
    </source>
</evidence>